<dbReference type="SUPFAM" id="SSF52540">
    <property type="entry name" value="P-loop containing nucleoside triphosphate hydrolases"/>
    <property type="match status" value="1"/>
</dbReference>
<dbReference type="InterPro" id="IPR006379">
    <property type="entry name" value="HAD-SF_hydro_IIB"/>
</dbReference>
<dbReference type="GO" id="GO:0016787">
    <property type="term" value="F:hydrolase activity"/>
    <property type="evidence" value="ECO:0007669"/>
    <property type="project" value="UniProtKB-KW"/>
</dbReference>
<dbReference type="EMBL" id="JBEAAL010000017">
    <property type="protein sequence ID" value="MEQ1407300.1"/>
    <property type="molecule type" value="Genomic_DNA"/>
</dbReference>
<evidence type="ECO:0000313" key="2">
    <source>
        <dbReference type="EMBL" id="MEQ1407300.1"/>
    </source>
</evidence>
<dbReference type="Gene3D" id="3.40.50.1000">
    <property type="entry name" value="HAD superfamily/HAD-like"/>
    <property type="match status" value="1"/>
</dbReference>
<dbReference type="Gene3D" id="3.40.50.300">
    <property type="entry name" value="P-loop containing nucleotide triphosphate hydrolases"/>
    <property type="match status" value="1"/>
</dbReference>
<comment type="caution">
    <text evidence="2">The sequence shown here is derived from an EMBL/GenBank/DDBJ whole genome shotgun (WGS) entry which is preliminary data.</text>
</comment>
<keyword evidence="3" id="KW-1185">Reference proteome</keyword>
<sequence>MYFLALAVDFDGTIAEHGYVTPATVSALERLRQTGRKLLLVTGRELNDLQHAFTQLEIFDVVIAENGALLFEPGTQEETRLAPPPPIELVQMLADRKVTPISVGRSIIATWRPHETAVMNAIEELGLEMQIIFNKGAVMVLPANVNKASGLRHALATLGISPLNTVGAGDAENDHAFLACCGCSAAVANAVPSLKKEADLVLSKDHGDGIAELVEKLIRDDRLLLPLTKRAILAGVSLEGEEIYIEPSDIILIIGNSGCGKSSYITLLTERMAERGFEFCVVDPEGDYLGLDHAVTIGGLADPPATEEALRLLLQANIDVVVNTLALNHDDRRHMFMDLVPAVKKLQRSSGRPHWFVVDEAHQFLPPHDPGNRAAPRLAAGAILVTVDPARLAPAALAEASTVIAMGSSAGRLLQDLADILKIPGPAHAPQTQGTDFLLWSPRTNRPPLVLKQEKPQQAHHRHRGKYATGDVGEWRSFYFRGPQLDINYQASNLAEFFLHQSDEVDDEIWLHHLRSGDYSAWFRHVIRDDILAADAAQIERNESLSPLESRKRIRQPVTARYVIPAVYNGSASLPTAS</sequence>
<dbReference type="PANTHER" id="PTHR10000:SF8">
    <property type="entry name" value="HAD SUPERFAMILY HYDROLASE-LIKE, TYPE 3"/>
    <property type="match status" value="1"/>
</dbReference>
<dbReference type="InterPro" id="IPR027417">
    <property type="entry name" value="P-loop_NTPase"/>
</dbReference>
<dbReference type="Gene3D" id="3.90.1070.10">
    <property type="match status" value="1"/>
</dbReference>
<reference evidence="2 3" key="1">
    <citation type="submission" date="2024-05" db="EMBL/GenBank/DDBJ databases">
        <title>Neorhizobium sp. Rsf11, a plant growth promoting and heavy metal resistant PAH-degrader.</title>
        <authorList>
            <person name="Golubev S.N."/>
            <person name="Muratova A.Y."/>
            <person name="Markelova M.I."/>
        </authorList>
    </citation>
    <scope>NUCLEOTIDE SEQUENCE [LARGE SCALE GENOMIC DNA]</scope>
    <source>
        <strain evidence="2 3">Rsf11</strain>
    </source>
</reference>
<dbReference type="Pfam" id="PF08282">
    <property type="entry name" value="Hydrolase_3"/>
    <property type="match status" value="2"/>
</dbReference>
<proteinExistence type="predicted"/>
<evidence type="ECO:0000313" key="3">
    <source>
        <dbReference type="Proteomes" id="UP001496627"/>
    </source>
</evidence>
<dbReference type="SUPFAM" id="SSF56784">
    <property type="entry name" value="HAD-like"/>
    <property type="match status" value="1"/>
</dbReference>
<organism evidence="2 3">
    <name type="scientific">Neorhizobium phenanthreniclasticum</name>
    <dbReference type="NCBI Taxonomy" id="3157917"/>
    <lineage>
        <taxon>Bacteria</taxon>
        <taxon>Pseudomonadati</taxon>
        <taxon>Pseudomonadota</taxon>
        <taxon>Alphaproteobacteria</taxon>
        <taxon>Hyphomicrobiales</taxon>
        <taxon>Rhizobiaceae</taxon>
        <taxon>Rhizobium/Agrobacterium group</taxon>
        <taxon>Neorhizobium</taxon>
    </lineage>
</organism>
<dbReference type="InterPro" id="IPR036412">
    <property type="entry name" value="HAD-like_sf"/>
</dbReference>
<evidence type="ECO:0000259" key="1">
    <source>
        <dbReference type="Pfam" id="PF01935"/>
    </source>
</evidence>
<feature type="domain" description="Helicase HerA central" evidence="1">
    <location>
        <begin position="251"/>
        <end position="314"/>
    </location>
</feature>
<accession>A0ABV0M8C8</accession>
<dbReference type="NCBIfam" id="TIGR01484">
    <property type="entry name" value="HAD-SF-IIB"/>
    <property type="match status" value="2"/>
</dbReference>
<dbReference type="InterPro" id="IPR023214">
    <property type="entry name" value="HAD_sf"/>
</dbReference>
<dbReference type="InterPro" id="IPR002789">
    <property type="entry name" value="HerA_central"/>
</dbReference>
<name>A0ABV0M8C8_9HYPH</name>
<dbReference type="Proteomes" id="UP001496627">
    <property type="component" value="Unassembled WGS sequence"/>
</dbReference>
<dbReference type="RefSeq" id="WP_348863754.1">
    <property type="nucleotide sequence ID" value="NZ_JBEAAL010000017.1"/>
</dbReference>
<protein>
    <submittedName>
        <fullName evidence="2">HAD-IIB family hydrolase</fullName>
    </submittedName>
</protein>
<gene>
    <name evidence="2" type="ORF">ABK249_20410</name>
</gene>
<dbReference type="CDD" id="cd01127">
    <property type="entry name" value="TrwB_TraG_TraD_VirD4"/>
    <property type="match status" value="1"/>
</dbReference>
<keyword evidence="2" id="KW-0378">Hydrolase</keyword>
<dbReference type="Pfam" id="PF01935">
    <property type="entry name" value="DUF87"/>
    <property type="match status" value="1"/>
</dbReference>
<dbReference type="PANTHER" id="PTHR10000">
    <property type="entry name" value="PHOSPHOSERINE PHOSPHATASE"/>
    <property type="match status" value="1"/>
</dbReference>